<reference evidence="2 3" key="1">
    <citation type="submission" date="2017-03" db="EMBL/GenBank/DDBJ databases">
        <title>Genome Sequence of Roseovarius mucosus strain SMR3 Isolated from a culture of the Diatom Skeletonema marinoi.</title>
        <authorList>
            <person name="Topel M."/>
            <person name="Pinder M."/>
            <person name="Johansson O.N."/>
            <person name="Kourtchenko O."/>
            <person name="Godhe A."/>
            <person name="Clarke A.K."/>
        </authorList>
    </citation>
    <scope>NUCLEOTIDE SEQUENCE [LARGE SCALE GENOMIC DNA]</scope>
    <source>
        <strain evidence="2 3">SMR3</strain>
    </source>
</reference>
<dbReference type="AlphaFoldDB" id="A0A1V0RMK2"/>
<proteinExistence type="predicted"/>
<evidence type="ECO:0000256" key="1">
    <source>
        <dbReference type="SAM" id="SignalP"/>
    </source>
</evidence>
<dbReference type="EMBL" id="CP020474">
    <property type="protein sequence ID" value="ARE83013.1"/>
    <property type="molecule type" value="Genomic_DNA"/>
</dbReference>
<evidence type="ECO:0008006" key="4">
    <source>
        <dbReference type="Google" id="ProtNLM"/>
    </source>
</evidence>
<feature type="signal peptide" evidence="1">
    <location>
        <begin position="1"/>
        <end position="24"/>
    </location>
</feature>
<sequence>MRSALPIVLALLLCLGFAVSGARAGDVAPPPAGLLWNKTGLPAVFPLQVKTLPGRDHVVTLIDAETGKEALAAYIRGGAFFRVLVPPGVYRLRFASGKHWQGEALFFGEGPDTEVFELRRVLRFETRGLGTKAGHIVDLRGRGTEAQITEQRICQSFRPDFPRPIIRPREDRRAVGPDYEVPQRRDVRSRYCG</sequence>
<gene>
    <name evidence="2" type="ORF">ROSMUCSMR3_01529</name>
</gene>
<dbReference type="OrthoDB" id="8265097at2"/>
<name>A0A1V0RMK2_9RHOB</name>
<keyword evidence="1" id="KW-0732">Signal</keyword>
<accession>A0A1V0RMK2</accession>
<evidence type="ECO:0000313" key="3">
    <source>
        <dbReference type="Proteomes" id="UP000192273"/>
    </source>
</evidence>
<feature type="chain" id="PRO_5013319075" description="Carboxypeptidase regulatory-like domain-containing protein" evidence="1">
    <location>
        <begin position="25"/>
        <end position="193"/>
    </location>
</feature>
<dbReference type="Proteomes" id="UP000192273">
    <property type="component" value="Chromosome"/>
</dbReference>
<protein>
    <recommendedName>
        <fullName evidence="4">Carboxypeptidase regulatory-like domain-containing protein</fullName>
    </recommendedName>
</protein>
<keyword evidence="3" id="KW-1185">Reference proteome</keyword>
<evidence type="ECO:0000313" key="2">
    <source>
        <dbReference type="EMBL" id="ARE83013.1"/>
    </source>
</evidence>
<organism evidence="2 3">
    <name type="scientific">Roseovarius mucosus</name>
    <dbReference type="NCBI Taxonomy" id="215743"/>
    <lineage>
        <taxon>Bacteria</taxon>
        <taxon>Pseudomonadati</taxon>
        <taxon>Pseudomonadota</taxon>
        <taxon>Alphaproteobacteria</taxon>
        <taxon>Rhodobacterales</taxon>
        <taxon>Roseobacteraceae</taxon>
        <taxon>Roseovarius</taxon>
    </lineage>
</organism>
<dbReference type="KEGG" id="rmm:ROSMUCSMR3_01529"/>